<evidence type="ECO:0000313" key="4">
    <source>
        <dbReference type="Proteomes" id="UP000809621"/>
    </source>
</evidence>
<evidence type="ECO:0000259" key="2">
    <source>
        <dbReference type="Pfam" id="PF07331"/>
    </source>
</evidence>
<feature type="domain" description="DUF1468" evidence="2">
    <location>
        <begin position="9"/>
        <end position="142"/>
    </location>
</feature>
<dbReference type="RefSeq" id="WP_205156706.1">
    <property type="nucleotide sequence ID" value="NZ_JAFEUM010000001.1"/>
</dbReference>
<evidence type="ECO:0000256" key="1">
    <source>
        <dbReference type="SAM" id="Phobius"/>
    </source>
</evidence>
<protein>
    <submittedName>
        <fullName evidence="3">Tripartite tricarboxylate transporter TctB family protein</fullName>
    </submittedName>
</protein>
<dbReference type="Pfam" id="PF07331">
    <property type="entry name" value="TctB"/>
    <property type="match status" value="1"/>
</dbReference>
<comment type="caution">
    <text evidence="3">The sequence shown here is derived from an EMBL/GenBank/DDBJ whole genome shotgun (WGS) entry which is preliminary data.</text>
</comment>
<sequence>MNNRNIVFPSIVIVLSAIILFVIGQFAEPRFQDASVDAKFFPTVIAIGQILLCIALIIQHKLKKSPEQLDPLVSKMATYAVGFIIGYALLISQIGYLFASLVAFTVYLLFFKVKKPLYYIVAWVFVGCVYYLFGEVFYIALPEGRFY</sequence>
<feature type="transmembrane region" description="Helical" evidence="1">
    <location>
        <begin position="79"/>
        <end position="110"/>
    </location>
</feature>
<feature type="transmembrane region" description="Helical" evidence="1">
    <location>
        <begin position="39"/>
        <end position="59"/>
    </location>
</feature>
<feature type="transmembrane region" description="Helical" evidence="1">
    <location>
        <begin position="117"/>
        <end position="141"/>
    </location>
</feature>
<gene>
    <name evidence="3" type="ORF">JQC93_01525</name>
</gene>
<keyword evidence="1" id="KW-0472">Membrane</keyword>
<feature type="transmembrane region" description="Helical" evidence="1">
    <location>
        <begin position="6"/>
        <end position="27"/>
    </location>
</feature>
<reference evidence="3 4" key="1">
    <citation type="submission" date="2021-02" db="EMBL/GenBank/DDBJ databases">
        <authorList>
            <person name="Park J.-S."/>
        </authorList>
    </citation>
    <scope>NUCLEOTIDE SEQUENCE [LARGE SCALE GENOMIC DNA]</scope>
    <source>
        <strain evidence="3 4">188UL20-2</strain>
    </source>
</reference>
<dbReference type="InterPro" id="IPR009936">
    <property type="entry name" value="DUF1468"/>
</dbReference>
<proteinExistence type="predicted"/>
<evidence type="ECO:0000313" key="3">
    <source>
        <dbReference type="EMBL" id="MBM7035071.1"/>
    </source>
</evidence>
<name>A0ABS2HGZ3_9VIBR</name>
<keyword evidence="1" id="KW-0812">Transmembrane</keyword>
<dbReference type="Proteomes" id="UP000809621">
    <property type="component" value="Unassembled WGS sequence"/>
</dbReference>
<dbReference type="EMBL" id="JAFEUM010000001">
    <property type="protein sequence ID" value="MBM7035071.1"/>
    <property type="molecule type" value="Genomic_DNA"/>
</dbReference>
<organism evidence="3 4">
    <name type="scientific">Vibrio ulleungensis</name>
    <dbReference type="NCBI Taxonomy" id="2807619"/>
    <lineage>
        <taxon>Bacteria</taxon>
        <taxon>Pseudomonadati</taxon>
        <taxon>Pseudomonadota</taxon>
        <taxon>Gammaproteobacteria</taxon>
        <taxon>Vibrionales</taxon>
        <taxon>Vibrionaceae</taxon>
        <taxon>Vibrio</taxon>
    </lineage>
</organism>
<accession>A0ABS2HGZ3</accession>
<keyword evidence="1" id="KW-1133">Transmembrane helix</keyword>
<keyword evidence="4" id="KW-1185">Reference proteome</keyword>